<proteinExistence type="predicted"/>
<comment type="caution">
    <text evidence="1">The sequence shown here is derived from an EMBL/GenBank/DDBJ whole genome shotgun (WGS) entry which is preliminary data.</text>
</comment>
<keyword evidence="2" id="KW-1185">Reference proteome</keyword>
<accession>A0ABP6SJI3</accession>
<dbReference type="Proteomes" id="UP001499990">
    <property type="component" value="Unassembled WGS sequence"/>
</dbReference>
<sequence>MLWPMIAVVVGFCGLAVLGVLAVRVALEVRRLGRQVAESSERITRAAQDLEQVAGNLARAGESLR</sequence>
<dbReference type="RefSeq" id="WP_345042666.1">
    <property type="nucleotide sequence ID" value="NZ_BAAAYL010000001.1"/>
</dbReference>
<evidence type="ECO:0000313" key="2">
    <source>
        <dbReference type="Proteomes" id="UP001499990"/>
    </source>
</evidence>
<evidence type="ECO:0000313" key="1">
    <source>
        <dbReference type="EMBL" id="GAA3378047.1"/>
    </source>
</evidence>
<name>A0ABP6SJI3_9ACTN</name>
<reference evidence="2" key="1">
    <citation type="journal article" date="2019" name="Int. J. Syst. Evol. Microbiol.">
        <title>The Global Catalogue of Microorganisms (GCM) 10K type strain sequencing project: providing services to taxonomists for standard genome sequencing and annotation.</title>
        <authorList>
            <consortium name="The Broad Institute Genomics Platform"/>
            <consortium name="The Broad Institute Genome Sequencing Center for Infectious Disease"/>
            <person name="Wu L."/>
            <person name="Ma J."/>
        </authorList>
    </citation>
    <scope>NUCLEOTIDE SEQUENCE [LARGE SCALE GENOMIC DNA]</scope>
    <source>
        <strain evidence="2">JCM 9651</strain>
    </source>
</reference>
<dbReference type="EMBL" id="BAAAYL010000001">
    <property type="protein sequence ID" value="GAA3378047.1"/>
    <property type="molecule type" value="Genomic_DNA"/>
</dbReference>
<gene>
    <name evidence="1" type="ORF">GCM10020367_56050</name>
</gene>
<organism evidence="1 2">
    <name type="scientific">Streptomyces sannanensis</name>
    <dbReference type="NCBI Taxonomy" id="285536"/>
    <lineage>
        <taxon>Bacteria</taxon>
        <taxon>Bacillati</taxon>
        <taxon>Actinomycetota</taxon>
        <taxon>Actinomycetes</taxon>
        <taxon>Kitasatosporales</taxon>
        <taxon>Streptomycetaceae</taxon>
        <taxon>Streptomyces</taxon>
    </lineage>
</organism>
<evidence type="ECO:0008006" key="3">
    <source>
        <dbReference type="Google" id="ProtNLM"/>
    </source>
</evidence>
<protein>
    <recommendedName>
        <fullName evidence="3">DUF948 domain-containing protein</fullName>
    </recommendedName>
</protein>